<dbReference type="AlphaFoldDB" id="A0A1Y4IS47"/>
<proteinExistence type="predicted"/>
<evidence type="ECO:0000313" key="1">
    <source>
        <dbReference type="EMBL" id="OUP20451.1"/>
    </source>
</evidence>
<sequence>MPYKNKNMLLRMIEIQNLVLEQKRHGITQRHVYETEVDPHYHISYSTFNRYLSYPAKQELKKQQQKENNESVNIK</sequence>
<dbReference type="EMBL" id="NFJX01000004">
    <property type="protein sequence ID" value="OUP20451.1"/>
    <property type="molecule type" value="Genomic_DNA"/>
</dbReference>
<organism evidence="1 2">
    <name type="scientific">Parabacteroides distasonis</name>
    <dbReference type="NCBI Taxonomy" id="823"/>
    <lineage>
        <taxon>Bacteria</taxon>
        <taxon>Pseudomonadati</taxon>
        <taxon>Bacteroidota</taxon>
        <taxon>Bacteroidia</taxon>
        <taxon>Bacteroidales</taxon>
        <taxon>Tannerellaceae</taxon>
        <taxon>Parabacteroides</taxon>
    </lineage>
</organism>
<evidence type="ECO:0008006" key="3">
    <source>
        <dbReference type="Google" id="ProtNLM"/>
    </source>
</evidence>
<evidence type="ECO:0000313" key="2">
    <source>
        <dbReference type="Proteomes" id="UP000195950"/>
    </source>
</evidence>
<comment type="caution">
    <text evidence="1">The sequence shown here is derived from an EMBL/GenBank/DDBJ whole genome shotgun (WGS) entry which is preliminary data.</text>
</comment>
<dbReference type="Proteomes" id="UP000195950">
    <property type="component" value="Unassembled WGS sequence"/>
</dbReference>
<reference evidence="2" key="1">
    <citation type="submission" date="2017-04" db="EMBL/GenBank/DDBJ databases">
        <title>Function of individual gut microbiota members based on whole genome sequencing of pure cultures obtained from chicken caecum.</title>
        <authorList>
            <person name="Medvecky M."/>
            <person name="Cejkova D."/>
            <person name="Polansky O."/>
            <person name="Karasova D."/>
            <person name="Kubasova T."/>
            <person name="Cizek A."/>
            <person name="Rychlik I."/>
        </authorList>
    </citation>
    <scope>NUCLEOTIDE SEQUENCE [LARGE SCALE GENOMIC DNA]</scope>
    <source>
        <strain evidence="2">An199</strain>
    </source>
</reference>
<dbReference type="RefSeq" id="WP_087343162.1">
    <property type="nucleotide sequence ID" value="NZ_NFJX01000004.1"/>
</dbReference>
<name>A0A1Y4IS47_PARDI</name>
<accession>A0A1Y4IS47</accession>
<protein>
    <recommendedName>
        <fullName evidence="3">Transposase</fullName>
    </recommendedName>
</protein>
<gene>
    <name evidence="1" type="ORF">B5F32_05865</name>
</gene>